<feature type="non-terminal residue" evidence="2">
    <location>
        <position position="1"/>
    </location>
</feature>
<sequence length="31" mass="3595">EEQRHPPLAEEPAPQMLARISRQDPRLSGER</sequence>
<evidence type="ECO:0000313" key="2">
    <source>
        <dbReference type="EMBL" id="CAA9482319.1"/>
    </source>
</evidence>
<feature type="compositionally biased region" description="Basic and acidic residues" evidence="1">
    <location>
        <begin position="21"/>
        <end position="31"/>
    </location>
</feature>
<dbReference type="EMBL" id="CADCVX010000021">
    <property type="protein sequence ID" value="CAA9482319.1"/>
    <property type="molecule type" value="Genomic_DNA"/>
</dbReference>
<evidence type="ECO:0000256" key="1">
    <source>
        <dbReference type="SAM" id="MobiDB-lite"/>
    </source>
</evidence>
<proteinExistence type="predicted"/>
<gene>
    <name evidence="2" type="ORF">AVDCRST_MAG91-75</name>
</gene>
<feature type="region of interest" description="Disordered" evidence="1">
    <location>
        <begin position="1"/>
        <end position="31"/>
    </location>
</feature>
<name>A0A6J4RZ64_9SPHN</name>
<protein>
    <submittedName>
        <fullName evidence="2">Uncharacterized protein</fullName>
    </submittedName>
</protein>
<dbReference type="AlphaFoldDB" id="A0A6J4RZ64"/>
<accession>A0A6J4RZ64</accession>
<reference evidence="2" key="1">
    <citation type="submission" date="2020-02" db="EMBL/GenBank/DDBJ databases">
        <authorList>
            <person name="Meier V. D."/>
        </authorList>
    </citation>
    <scope>NUCLEOTIDE SEQUENCE</scope>
    <source>
        <strain evidence="2">AVDCRST_MAG91</strain>
    </source>
</reference>
<feature type="non-terminal residue" evidence="2">
    <location>
        <position position="31"/>
    </location>
</feature>
<organism evidence="2">
    <name type="scientific">uncultured Sphingomonadaceae bacterium</name>
    <dbReference type="NCBI Taxonomy" id="169976"/>
    <lineage>
        <taxon>Bacteria</taxon>
        <taxon>Pseudomonadati</taxon>
        <taxon>Pseudomonadota</taxon>
        <taxon>Alphaproteobacteria</taxon>
        <taxon>Sphingomonadales</taxon>
        <taxon>Sphingomonadaceae</taxon>
        <taxon>environmental samples</taxon>
    </lineage>
</organism>